<name>A0A379ANB2_ENTAG</name>
<keyword evidence="7" id="KW-1185">Reference proteome</keyword>
<gene>
    <name evidence="6" type="primary">wecF_4</name>
    <name evidence="6" type="ORF">NCTC9381_05092</name>
</gene>
<dbReference type="Pfam" id="PF07429">
    <property type="entry name" value="Glyco_transf_56"/>
    <property type="match status" value="1"/>
</dbReference>
<evidence type="ECO:0000256" key="1">
    <source>
        <dbReference type="ARBA" id="ARBA00022475"/>
    </source>
</evidence>
<evidence type="ECO:0000256" key="4">
    <source>
        <dbReference type="ARBA" id="ARBA00022679"/>
    </source>
</evidence>
<evidence type="ECO:0000256" key="3">
    <source>
        <dbReference type="ARBA" id="ARBA00022676"/>
    </source>
</evidence>
<dbReference type="Proteomes" id="UP000254640">
    <property type="component" value="Unassembled WGS sequence"/>
</dbReference>
<dbReference type="AlphaFoldDB" id="A0A379ANB2"/>
<organism evidence="6 7">
    <name type="scientific">Enterobacter agglomerans</name>
    <name type="common">Erwinia herbicola</name>
    <name type="synonym">Pantoea agglomerans</name>
    <dbReference type="NCBI Taxonomy" id="549"/>
    <lineage>
        <taxon>Bacteria</taxon>
        <taxon>Pseudomonadati</taxon>
        <taxon>Pseudomonadota</taxon>
        <taxon>Gammaproteobacteria</taxon>
        <taxon>Enterobacterales</taxon>
        <taxon>Erwiniaceae</taxon>
        <taxon>Pantoea</taxon>
        <taxon>Pantoea agglomerans group</taxon>
    </lineage>
</organism>
<keyword evidence="1" id="KW-1003">Cell membrane</keyword>
<sequence>MGSDIPHHNLTVLRFFNDVLSVEQPAAAPRHFMVVTQQPESLAPFSALQIECFTSKKALAQAVLQRARNRQQRFFCHGQFNPWIWLALLSGKLRRSQLFWHVWGADLYEDSRSLKFRLFYLVRRIGAGTGCTSFCDPWRPASLPAAPSARTRFTALFSHQNARRSR</sequence>
<dbReference type="EC" id="2.4.1.-" evidence="6"/>
<evidence type="ECO:0000313" key="7">
    <source>
        <dbReference type="Proteomes" id="UP000254640"/>
    </source>
</evidence>
<proteinExistence type="predicted"/>
<keyword evidence="2" id="KW-0997">Cell inner membrane</keyword>
<reference evidence="6 7" key="1">
    <citation type="submission" date="2018-06" db="EMBL/GenBank/DDBJ databases">
        <authorList>
            <consortium name="Pathogen Informatics"/>
            <person name="Doyle S."/>
        </authorList>
    </citation>
    <scope>NUCLEOTIDE SEQUENCE [LARGE SCALE GENOMIC DNA]</scope>
    <source>
        <strain evidence="6 7">NCTC9381</strain>
    </source>
</reference>
<dbReference type="InterPro" id="IPR009993">
    <property type="entry name" value="WecF"/>
</dbReference>
<dbReference type="EMBL" id="UGSO01000001">
    <property type="protein sequence ID" value="SUB19092.1"/>
    <property type="molecule type" value="Genomic_DNA"/>
</dbReference>
<dbReference type="GO" id="GO:0009246">
    <property type="term" value="P:enterobacterial common antigen biosynthetic process"/>
    <property type="evidence" value="ECO:0007669"/>
    <property type="project" value="InterPro"/>
</dbReference>
<dbReference type="GO" id="GO:0008417">
    <property type="term" value="F:fucosyltransferase activity"/>
    <property type="evidence" value="ECO:0007669"/>
    <property type="project" value="InterPro"/>
</dbReference>
<protein>
    <submittedName>
        <fullName evidence="6">4-alpha-L-fucosyltransferase</fullName>
        <ecNumber evidence="6">2.4.1.-</ecNumber>
    </submittedName>
</protein>
<evidence type="ECO:0000256" key="5">
    <source>
        <dbReference type="ARBA" id="ARBA00023136"/>
    </source>
</evidence>
<evidence type="ECO:0000313" key="6">
    <source>
        <dbReference type="EMBL" id="SUB19092.1"/>
    </source>
</evidence>
<keyword evidence="3 6" id="KW-0328">Glycosyltransferase</keyword>
<evidence type="ECO:0000256" key="2">
    <source>
        <dbReference type="ARBA" id="ARBA00022519"/>
    </source>
</evidence>
<keyword evidence="4 6" id="KW-0808">Transferase</keyword>
<dbReference type="STRING" id="549.BEE12_07475"/>
<keyword evidence="5" id="KW-0472">Membrane</keyword>
<accession>A0A379ANB2</accession>